<dbReference type="SUPFAM" id="SSF53062">
    <property type="entry name" value="PTS system fructose IIA component-like"/>
    <property type="match status" value="1"/>
</dbReference>
<dbReference type="AlphaFoldDB" id="A0A2K1P782"/>
<evidence type="ECO:0000256" key="1">
    <source>
        <dbReference type="ARBA" id="ARBA00001113"/>
    </source>
</evidence>
<dbReference type="EMBL" id="AZRN01000033">
    <property type="protein sequence ID" value="PNR98658.1"/>
    <property type="molecule type" value="Genomic_DNA"/>
</dbReference>
<evidence type="ECO:0000256" key="3">
    <source>
        <dbReference type="ARBA" id="ARBA00012095"/>
    </source>
</evidence>
<dbReference type="RefSeq" id="WP_103077499.1">
    <property type="nucleotide sequence ID" value="NZ_AZRN01000033.1"/>
</dbReference>
<dbReference type="InterPro" id="IPR012844">
    <property type="entry name" value="DhaM_N"/>
</dbReference>
<evidence type="ECO:0000313" key="7">
    <source>
        <dbReference type="EMBL" id="PNR98658.1"/>
    </source>
</evidence>
<comment type="function">
    <text evidence="2">Component of the dihydroxyacetone kinase complex, which is responsible for the phosphoenolpyruvate (PEP)-dependent phosphorylation of dihydroxyacetone. DhaM serves as the phosphoryl donor. Is phosphorylated by phosphoenolpyruvate in an EI- and HPr-dependent reaction, and a phosphorelay system on histidine residues finally leads to phosphoryl transfer to DhaL and dihydroxyacetone.</text>
</comment>
<dbReference type="NCBIfam" id="TIGR02364">
    <property type="entry name" value="dha_pts"/>
    <property type="match status" value="1"/>
</dbReference>
<dbReference type="Pfam" id="PF03610">
    <property type="entry name" value="EIIA-man"/>
    <property type="match status" value="1"/>
</dbReference>
<protein>
    <recommendedName>
        <fullName evidence="3">phosphoenolpyruvate--glycerone phosphotransferase</fullName>
        <ecNumber evidence="3">2.7.1.121</ecNumber>
    </recommendedName>
</protein>
<comment type="catalytic activity">
    <reaction evidence="1">
        <text>dihydroxyacetone + phosphoenolpyruvate = dihydroxyacetone phosphate + pyruvate</text>
        <dbReference type="Rhea" id="RHEA:18381"/>
        <dbReference type="ChEBI" id="CHEBI:15361"/>
        <dbReference type="ChEBI" id="CHEBI:16016"/>
        <dbReference type="ChEBI" id="CHEBI:57642"/>
        <dbReference type="ChEBI" id="CHEBI:58702"/>
        <dbReference type="EC" id="2.7.1.121"/>
    </reaction>
</comment>
<evidence type="ECO:0000259" key="6">
    <source>
        <dbReference type="PROSITE" id="PS51096"/>
    </source>
</evidence>
<accession>A0A2K1P782</accession>
<evidence type="ECO:0000256" key="5">
    <source>
        <dbReference type="ARBA" id="ARBA00046577"/>
    </source>
</evidence>
<dbReference type="PROSITE" id="PS51096">
    <property type="entry name" value="PTS_EIIA_TYPE_4"/>
    <property type="match status" value="1"/>
</dbReference>
<evidence type="ECO:0000256" key="4">
    <source>
        <dbReference type="ARBA" id="ARBA00022679"/>
    </source>
</evidence>
<dbReference type="InterPro" id="IPR039643">
    <property type="entry name" value="DhaM"/>
</dbReference>
<reference evidence="7 8" key="1">
    <citation type="submission" date="2013-12" db="EMBL/GenBank/DDBJ databases">
        <title>Comparative genomics of Petrotoga isolates.</title>
        <authorList>
            <person name="Nesbo C.L."/>
            <person name="Charchuk R."/>
            <person name="Chow K."/>
        </authorList>
    </citation>
    <scope>NUCLEOTIDE SEQUENCE [LARGE SCALE GENOMIC DNA]</scope>
    <source>
        <strain evidence="7 8">DSM 14811</strain>
    </source>
</reference>
<comment type="subunit">
    <text evidence="5">Homodimer. The dihydroxyacetone kinase complex is composed of a homodimer of DhaM, a homodimer of DhaK and the subunit DhaL.</text>
</comment>
<organism evidence="7 8">
    <name type="scientific">Petrotoga mexicana DSM 14811</name>
    <dbReference type="NCBI Taxonomy" id="1122954"/>
    <lineage>
        <taxon>Bacteria</taxon>
        <taxon>Thermotogati</taxon>
        <taxon>Thermotogota</taxon>
        <taxon>Thermotogae</taxon>
        <taxon>Petrotogales</taxon>
        <taxon>Petrotogaceae</taxon>
        <taxon>Petrotoga</taxon>
    </lineage>
</organism>
<dbReference type="Gene3D" id="3.40.50.510">
    <property type="entry name" value="Phosphotransferase system, mannose-type IIA component"/>
    <property type="match status" value="1"/>
</dbReference>
<keyword evidence="4" id="KW-0808">Transferase</keyword>
<sequence length="131" mass="13935">MVSILIVSHSKEIAAGTKKLAEQMKQGDVEILAVGGTKEGEIGTDPDAIYSSLKKINKEDGVIVLADLGSAVMNINMIIDRFDEDIKKKIILADAPIVEGAVFATVEASVGEKLSNIVSSIESPNVIKKKQ</sequence>
<dbReference type="EC" id="2.7.1.121" evidence="3"/>
<dbReference type="InterPro" id="IPR036662">
    <property type="entry name" value="PTS_EIIA_man-typ_sf"/>
</dbReference>
<feature type="domain" description="PTS EIIA type-4" evidence="6">
    <location>
        <begin position="1"/>
        <end position="131"/>
    </location>
</feature>
<comment type="caution">
    <text evidence="7">The sequence shown here is derived from an EMBL/GenBank/DDBJ whole genome shotgun (WGS) entry which is preliminary data.</text>
</comment>
<dbReference type="GO" id="GO:0019563">
    <property type="term" value="P:glycerol catabolic process"/>
    <property type="evidence" value="ECO:0007669"/>
    <property type="project" value="InterPro"/>
</dbReference>
<dbReference type="Proteomes" id="UP000236604">
    <property type="component" value="Unassembled WGS sequence"/>
</dbReference>
<proteinExistence type="predicted"/>
<dbReference type="PANTHER" id="PTHR38594">
    <property type="entry name" value="PEP-DEPENDENT DIHYDROXYACETONE KINASE, PHOSPHORYL DONOR SUBUNIT DHAM"/>
    <property type="match status" value="1"/>
</dbReference>
<keyword evidence="8" id="KW-1185">Reference proteome</keyword>
<evidence type="ECO:0000313" key="8">
    <source>
        <dbReference type="Proteomes" id="UP000236604"/>
    </source>
</evidence>
<name>A0A2K1P782_9BACT</name>
<dbReference type="InterPro" id="IPR004701">
    <property type="entry name" value="PTS_EIIA_man-typ"/>
</dbReference>
<dbReference type="GO" id="GO:0009401">
    <property type="term" value="P:phosphoenolpyruvate-dependent sugar phosphotransferase system"/>
    <property type="evidence" value="ECO:0007669"/>
    <property type="project" value="InterPro"/>
</dbReference>
<evidence type="ECO:0000256" key="2">
    <source>
        <dbReference type="ARBA" id="ARBA00002788"/>
    </source>
</evidence>
<gene>
    <name evidence="7" type="ORF">X927_07985</name>
</gene>
<dbReference type="GO" id="GO:0047324">
    <property type="term" value="F:phosphoenolpyruvate-glycerone phosphotransferase activity"/>
    <property type="evidence" value="ECO:0007669"/>
    <property type="project" value="UniProtKB-EC"/>
</dbReference>
<dbReference type="PANTHER" id="PTHR38594:SF1">
    <property type="entry name" value="PEP-DEPENDENT DIHYDROXYACETONE KINASE, PHOSPHORYL DONOR SUBUNIT DHAM"/>
    <property type="match status" value="1"/>
</dbReference>
<dbReference type="GO" id="GO:0016020">
    <property type="term" value="C:membrane"/>
    <property type="evidence" value="ECO:0007669"/>
    <property type="project" value="InterPro"/>
</dbReference>